<dbReference type="AlphaFoldDB" id="A0A183S7N0"/>
<accession>A0A183S7N0</accession>
<evidence type="ECO:0000256" key="1">
    <source>
        <dbReference type="SAM" id="Phobius"/>
    </source>
</evidence>
<dbReference type="Proteomes" id="UP000275846">
    <property type="component" value="Unassembled WGS sequence"/>
</dbReference>
<reference evidence="4" key="1">
    <citation type="submission" date="2016-06" db="UniProtKB">
        <authorList>
            <consortium name="WormBaseParasite"/>
        </authorList>
    </citation>
    <scope>IDENTIFICATION</scope>
</reference>
<evidence type="ECO:0000313" key="2">
    <source>
        <dbReference type="EMBL" id="VDL85277.1"/>
    </source>
</evidence>
<proteinExistence type="predicted"/>
<dbReference type="EMBL" id="UYSU01000131">
    <property type="protein sequence ID" value="VDL85277.1"/>
    <property type="molecule type" value="Genomic_DNA"/>
</dbReference>
<feature type="transmembrane region" description="Helical" evidence="1">
    <location>
        <begin position="170"/>
        <end position="189"/>
    </location>
</feature>
<name>A0A183S7N0_SCHSO</name>
<gene>
    <name evidence="2" type="ORF">SSLN_LOCUS228</name>
</gene>
<keyword evidence="3" id="KW-1185">Reference proteome</keyword>
<dbReference type="WBParaSite" id="SSLN_0000024001-mRNA-1">
    <property type="protein sequence ID" value="SSLN_0000024001-mRNA-1"/>
    <property type="gene ID" value="SSLN_0000024001"/>
</dbReference>
<reference evidence="2 3" key="2">
    <citation type="submission" date="2018-11" db="EMBL/GenBank/DDBJ databases">
        <authorList>
            <consortium name="Pathogen Informatics"/>
        </authorList>
    </citation>
    <scope>NUCLEOTIDE SEQUENCE [LARGE SCALE GENOMIC DNA]</scope>
    <source>
        <strain evidence="2 3">NST_G2</strain>
    </source>
</reference>
<organism evidence="4">
    <name type="scientific">Schistocephalus solidus</name>
    <name type="common">Tapeworm</name>
    <dbReference type="NCBI Taxonomy" id="70667"/>
    <lineage>
        <taxon>Eukaryota</taxon>
        <taxon>Metazoa</taxon>
        <taxon>Spiralia</taxon>
        <taxon>Lophotrochozoa</taxon>
        <taxon>Platyhelminthes</taxon>
        <taxon>Cestoda</taxon>
        <taxon>Eucestoda</taxon>
        <taxon>Diphyllobothriidea</taxon>
        <taxon>Diphyllobothriidae</taxon>
        <taxon>Schistocephalus</taxon>
    </lineage>
</organism>
<sequence>MGLIGPMRIHESGIHHDDITACAPINTSHSPPMSSTTSISSRAPQAQHLPTYLVLIFPAHAHHASAWSVTCESITQRSENQCQEHQHTAEIAVSTALTAIQNDIVRRLPCLPQGINDCLMSPRLPLQGDKFTTIISVYGPPMTNSDALTVILAVMPSDTAICSGVSRSLFFFYFRLLLVFFFIFFFFFFSHSCPFFSKSVSLLSE</sequence>
<keyword evidence="1" id="KW-0472">Membrane</keyword>
<evidence type="ECO:0000313" key="3">
    <source>
        <dbReference type="Proteomes" id="UP000275846"/>
    </source>
</evidence>
<keyword evidence="1" id="KW-0812">Transmembrane</keyword>
<evidence type="ECO:0000313" key="4">
    <source>
        <dbReference type="WBParaSite" id="SSLN_0000024001-mRNA-1"/>
    </source>
</evidence>
<protein>
    <submittedName>
        <fullName evidence="2 4">Uncharacterized protein</fullName>
    </submittedName>
</protein>
<keyword evidence="1" id="KW-1133">Transmembrane helix</keyword>